<dbReference type="AlphaFoldDB" id="A0A420Y0B8"/>
<dbReference type="EMBL" id="QVQW01000080">
    <property type="protein sequence ID" value="RKU41200.1"/>
    <property type="molecule type" value="Genomic_DNA"/>
</dbReference>
<reference evidence="1 2" key="1">
    <citation type="submission" date="2018-08" db="EMBL/GenBank/DDBJ databases">
        <title>Draft genome of the lignicolous fungus Coniochaeta pulveracea.</title>
        <authorList>
            <person name="Borstlap C.J."/>
            <person name="De Witt R.N."/>
            <person name="Botha A."/>
            <person name="Volschenk H."/>
        </authorList>
    </citation>
    <scope>NUCLEOTIDE SEQUENCE [LARGE SCALE GENOMIC DNA]</scope>
    <source>
        <strain evidence="1 2">CAB683</strain>
    </source>
</reference>
<dbReference type="OrthoDB" id="2567457at2759"/>
<dbReference type="Gene3D" id="1.20.1290.10">
    <property type="entry name" value="AhpD-like"/>
    <property type="match status" value="1"/>
</dbReference>
<organism evidence="1 2">
    <name type="scientific">Coniochaeta pulveracea</name>
    <dbReference type="NCBI Taxonomy" id="177199"/>
    <lineage>
        <taxon>Eukaryota</taxon>
        <taxon>Fungi</taxon>
        <taxon>Dikarya</taxon>
        <taxon>Ascomycota</taxon>
        <taxon>Pezizomycotina</taxon>
        <taxon>Sordariomycetes</taxon>
        <taxon>Sordariomycetidae</taxon>
        <taxon>Coniochaetales</taxon>
        <taxon>Coniochaetaceae</taxon>
        <taxon>Coniochaeta</taxon>
    </lineage>
</organism>
<sequence length="195" mass="21449">MSAGTRFPVRPDDQLSPEELEATQFGRTVLAMNPPPHDHLISSSGNLLGHFNTLIYRPVLVKPLFEVISKAYALPVPANTREVALFALSAFSHSPYQAYVHSFTAKHNGSTFTDEQLAALERGERPSDLKPEESIAWDVVKELYAGEKLTDATFNKAVELLGKDETLNLIFYVSLSAFTALLGKGADVGLPYEQK</sequence>
<dbReference type="InterPro" id="IPR029032">
    <property type="entry name" value="AhpD-like"/>
</dbReference>
<dbReference type="PANTHER" id="PTHR34846:SF11">
    <property type="entry name" value="4-CARBOXYMUCONOLACTONE DECARBOXYLASE FAMILY PROTEIN (AFU_ORTHOLOGUE AFUA_6G11590)"/>
    <property type="match status" value="1"/>
</dbReference>
<gene>
    <name evidence="1" type="ORF">DL546_002987</name>
</gene>
<evidence type="ECO:0008006" key="3">
    <source>
        <dbReference type="Google" id="ProtNLM"/>
    </source>
</evidence>
<evidence type="ECO:0000313" key="1">
    <source>
        <dbReference type="EMBL" id="RKU41200.1"/>
    </source>
</evidence>
<dbReference type="SUPFAM" id="SSF69118">
    <property type="entry name" value="AhpD-like"/>
    <property type="match status" value="1"/>
</dbReference>
<dbReference type="PANTHER" id="PTHR34846">
    <property type="entry name" value="4-CARBOXYMUCONOLACTONE DECARBOXYLASE FAMILY PROTEIN (AFU_ORTHOLOGUE AFUA_6G11590)"/>
    <property type="match status" value="1"/>
</dbReference>
<name>A0A420Y0B8_9PEZI</name>
<protein>
    <recommendedName>
        <fullName evidence="3">Carboxymuconolactone decarboxylase-like domain-containing protein</fullName>
    </recommendedName>
</protein>
<accession>A0A420Y0B8</accession>
<evidence type="ECO:0000313" key="2">
    <source>
        <dbReference type="Proteomes" id="UP000275385"/>
    </source>
</evidence>
<dbReference type="STRING" id="177199.A0A420Y0B8"/>
<proteinExistence type="predicted"/>
<comment type="caution">
    <text evidence="1">The sequence shown here is derived from an EMBL/GenBank/DDBJ whole genome shotgun (WGS) entry which is preliminary data.</text>
</comment>
<keyword evidence="2" id="KW-1185">Reference proteome</keyword>
<dbReference type="Proteomes" id="UP000275385">
    <property type="component" value="Unassembled WGS sequence"/>
</dbReference>